<sequence length="405" mass="45680">MSSGQTYPTMTSTMDSNNNMALNVGDDIVCTEWYHQPIYAYNDPYNTPFPTSTFPSSTFPTSTFPSSTVESEQWNQFVRSSIPDIDLASYSMQQPIQQQMTPQPVQMPSQPGYLTPQTNNSNRPRSSSNRINRSSDPNPLLPSGLGIQFSSGQPTPPVTSTFPPEMSHYSSASTGQPTPPVTSTFPPEMFSAYAMDTPSQSRAHTTRRSSRPQQQQQQQSRTLAPSSFPEPTPNLKRTASFENESPPSNQQPSKRPRLNTSSTPSSLLNDEDRLLVHLREDLSLPWKEVIARFKSSTGKPFQIAQLQMRYKRLREKYRVWEESDTEALKKAVEEWERCKWEIVSAKMLSYGVEEKWPPGMCGRKWRQLELANGAIYTTQSMTPVTTSQMSSPVDGAFVYPFLPIQ</sequence>
<reference evidence="2 3" key="1">
    <citation type="submission" date="2016-10" db="EMBL/GenBank/DDBJ databases">
        <authorList>
            <person name="Varghese N."/>
        </authorList>
    </citation>
    <scope>NUCLEOTIDE SEQUENCE [LARGE SCALE GENOMIC DNA]</scope>
</reference>
<proteinExistence type="predicted"/>
<gene>
    <name evidence="2" type="ORF">ZT1A5_G142</name>
</gene>
<accession>A0A1Y6L2U5</accession>
<dbReference type="Proteomes" id="UP000215453">
    <property type="component" value="Chromosome 1"/>
</dbReference>
<organism evidence="2 3">
    <name type="scientific">Zymoseptoria tritici ST99CH_1A5</name>
    <dbReference type="NCBI Taxonomy" id="1276529"/>
    <lineage>
        <taxon>Eukaryota</taxon>
        <taxon>Fungi</taxon>
        <taxon>Dikarya</taxon>
        <taxon>Ascomycota</taxon>
        <taxon>Pezizomycotina</taxon>
        <taxon>Dothideomycetes</taxon>
        <taxon>Dothideomycetidae</taxon>
        <taxon>Mycosphaerellales</taxon>
        <taxon>Mycosphaerellaceae</taxon>
        <taxon>Zymoseptoria</taxon>
    </lineage>
</organism>
<evidence type="ECO:0000313" key="2">
    <source>
        <dbReference type="EMBL" id="SMY18707.1"/>
    </source>
</evidence>
<dbReference type="CDD" id="cd00167">
    <property type="entry name" value="SANT"/>
    <property type="match status" value="1"/>
</dbReference>
<feature type="region of interest" description="Disordered" evidence="1">
    <location>
        <begin position="94"/>
        <end position="267"/>
    </location>
</feature>
<evidence type="ECO:0000313" key="3">
    <source>
        <dbReference type="Proteomes" id="UP000215453"/>
    </source>
</evidence>
<feature type="compositionally biased region" description="Low complexity" evidence="1">
    <location>
        <begin position="119"/>
        <end position="138"/>
    </location>
</feature>
<feature type="compositionally biased region" description="Polar residues" evidence="1">
    <location>
        <begin position="235"/>
        <end position="253"/>
    </location>
</feature>
<feature type="compositionally biased region" description="Low complexity" evidence="1">
    <location>
        <begin position="258"/>
        <end position="267"/>
    </location>
</feature>
<name>A0A1Y6L2U5_ZYMTR</name>
<evidence type="ECO:0000256" key="1">
    <source>
        <dbReference type="SAM" id="MobiDB-lite"/>
    </source>
</evidence>
<dbReference type="InterPro" id="IPR001005">
    <property type="entry name" value="SANT/Myb"/>
</dbReference>
<feature type="compositionally biased region" description="Polar residues" evidence="1">
    <location>
        <begin position="148"/>
        <end position="185"/>
    </location>
</feature>
<evidence type="ECO:0008006" key="4">
    <source>
        <dbReference type="Google" id="ProtNLM"/>
    </source>
</evidence>
<protein>
    <recommendedName>
        <fullName evidence="4">Myb-like domain-containing protein</fullName>
    </recommendedName>
</protein>
<dbReference type="AlphaFoldDB" id="A0A1Y6L2U5"/>
<feature type="compositionally biased region" description="Low complexity" evidence="1">
    <location>
        <begin position="211"/>
        <end position="222"/>
    </location>
</feature>
<dbReference type="EMBL" id="LT882676">
    <property type="protein sequence ID" value="SMY18707.1"/>
    <property type="molecule type" value="Genomic_DNA"/>
</dbReference>
<feature type="compositionally biased region" description="Low complexity" evidence="1">
    <location>
        <begin position="94"/>
        <end position="111"/>
    </location>
</feature>